<dbReference type="SUPFAM" id="SSF52025">
    <property type="entry name" value="PA domain"/>
    <property type="match status" value="1"/>
</dbReference>
<feature type="region of interest" description="Disordered" evidence="2">
    <location>
        <begin position="739"/>
        <end position="797"/>
    </location>
</feature>
<accession>A0A9W8TSN6</accession>
<dbReference type="CDD" id="cd08022">
    <property type="entry name" value="M28_PSMA_like"/>
    <property type="match status" value="1"/>
</dbReference>
<gene>
    <name evidence="7" type="ORF">DFH05DRAFT_1515270</name>
</gene>
<dbReference type="AlphaFoldDB" id="A0A9W8TSN6"/>
<keyword evidence="3" id="KW-0812">Transmembrane</keyword>
<dbReference type="Gene3D" id="3.40.630.10">
    <property type="entry name" value="Zn peptidases"/>
    <property type="match status" value="1"/>
</dbReference>
<feature type="compositionally biased region" description="Basic and acidic residues" evidence="2">
    <location>
        <begin position="756"/>
        <end position="778"/>
    </location>
</feature>
<dbReference type="Pfam" id="PF04389">
    <property type="entry name" value="Peptidase_M28"/>
    <property type="match status" value="1"/>
</dbReference>
<name>A0A9W8TSN6_9AGAR</name>
<reference evidence="7 8" key="1">
    <citation type="journal article" date="2023" name="Proc. Natl. Acad. Sci. U.S.A.">
        <title>A global phylogenomic analysis of the shiitake genus Lentinula.</title>
        <authorList>
            <person name="Sierra-Patev S."/>
            <person name="Min B."/>
            <person name="Naranjo-Ortiz M."/>
            <person name="Looney B."/>
            <person name="Konkel Z."/>
            <person name="Slot J.C."/>
            <person name="Sakamoto Y."/>
            <person name="Steenwyk J.L."/>
            <person name="Rokas A."/>
            <person name="Carro J."/>
            <person name="Camarero S."/>
            <person name="Ferreira P."/>
            <person name="Molpeceres G."/>
            <person name="Ruiz-Duenas F.J."/>
            <person name="Serrano A."/>
            <person name="Henrissat B."/>
            <person name="Drula E."/>
            <person name="Hughes K.W."/>
            <person name="Mata J.L."/>
            <person name="Ishikawa N.K."/>
            <person name="Vargas-Isla R."/>
            <person name="Ushijima S."/>
            <person name="Smith C.A."/>
            <person name="Donoghue J."/>
            <person name="Ahrendt S."/>
            <person name="Andreopoulos W."/>
            <person name="He G."/>
            <person name="LaButti K."/>
            <person name="Lipzen A."/>
            <person name="Ng V."/>
            <person name="Riley R."/>
            <person name="Sandor L."/>
            <person name="Barry K."/>
            <person name="Martinez A.T."/>
            <person name="Xiao Y."/>
            <person name="Gibbons J.G."/>
            <person name="Terashima K."/>
            <person name="Grigoriev I.V."/>
            <person name="Hibbett D."/>
        </authorList>
    </citation>
    <scope>NUCLEOTIDE SEQUENCE [LARGE SCALE GENOMIC DNA]</scope>
    <source>
        <strain evidence="7 8">TFB7810</strain>
    </source>
</reference>
<sequence length="924" mass="102923">MSSEKARSAFGGVLTKADGLPIANPVAAATPQNRRRPLFYRFLACYALLYSLFVAMKAIQSFGQHSFFNEDNRKGHFKKPLMGEAAEKYFLEVPNEESCIQASRQYTAEPHPAGSDRDLQTAKDFLTLLQNELGIKTPSETPIFPAGSLKSRHATLMIPKAHAPYAWIDTYYPVMNTPLERNLQTLDADGKVLWEADLEEHAEPEDPEAHKYSDSVPTFHGLSKGADVSGKLIYANYGLVEDYDALVGQGVNLTGAIVLTRYGGNFRGIKVQKAQELGAAGVLIYSDVRDDGTVTVENGYKPYPHGPARNPKAVQRGSVQFLSMYPGDPTTPGTPAYENATRTEGLNKPQIPSLPISQENGEKLLKLAKDGWNGTVRLNNQVDEKVMPIWNTMAIIPGYIKDEVVMLGNHRDAWVMGAADPTSGTASIHETIRGLGALLKKGWKPLRSILIASWDAEEYGLIGSTEWGEDFTEFVDKYVVAYLNLDGAASGSRFQVGASPSLAHLVYGAALAVPHPTEESKTLWDATHDTGKYFGDMQDVNIRLNAEAVAVHEASLNARDNLGVGVLGSGSDFTIFLQRIGVASMNHGFTSTMTDAVYHYHSVYDSERWEEMYADPGFYRHVAVAKHLGLVTLRLTGSVVLPLNTTHYAYELESYLDKVEDQAIAHSTDVNVDLSPLRNSIHSLQAASQALDYEKFVSERELKKILKKWHKKGSKLRKLRRKARKAYCKMLKKVFGKECHHHSKELSPKTQQEEDSQSRETDADAHVQVDLRSEETRRLHPRSHPHSERGENRKERSEMMHGFALHSGFEPPFQSPYSDEHTCGKPVSRPHFPMPKILKAIKRVRAVNQKLIAFERGFISEDGLPSREWYKHLGVAPGRWLGYGATTLPALTESITLDKNSTLAKYEAERLKRLVDKLVETIRV</sequence>
<dbReference type="CDD" id="cd02121">
    <property type="entry name" value="PA_GCPII_like"/>
    <property type="match status" value="1"/>
</dbReference>
<dbReference type="InterPro" id="IPR036757">
    <property type="entry name" value="TFR-like_dimer_dom_sf"/>
</dbReference>
<keyword evidence="3" id="KW-1133">Transmembrane helix</keyword>
<feature type="domain" description="PA" evidence="4">
    <location>
        <begin position="228"/>
        <end position="304"/>
    </location>
</feature>
<evidence type="ECO:0000259" key="4">
    <source>
        <dbReference type="Pfam" id="PF02225"/>
    </source>
</evidence>
<evidence type="ECO:0000256" key="3">
    <source>
        <dbReference type="SAM" id="Phobius"/>
    </source>
</evidence>
<dbReference type="InterPro" id="IPR003137">
    <property type="entry name" value="PA_domain"/>
</dbReference>
<evidence type="ECO:0000256" key="1">
    <source>
        <dbReference type="ARBA" id="ARBA00005634"/>
    </source>
</evidence>
<evidence type="ECO:0000259" key="5">
    <source>
        <dbReference type="Pfam" id="PF04253"/>
    </source>
</evidence>
<dbReference type="PANTHER" id="PTHR10404">
    <property type="entry name" value="N-ACETYLATED-ALPHA-LINKED ACIDIC DIPEPTIDASE"/>
    <property type="match status" value="1"/>
</dbReference>
<dbReference type="Gene3D" id="3.50.30.30">
    <property type="match status" value="1"/>
</dbReference>
<evidence type="ECO:0000313" key="7">
    <source>
        <dbReference type="EMBL" id="KAJ3739045.1"/>
    </source>
</evidence>
<dbReference type="SUPFAM" id="SSF47672">
    <property type="entry name" value="Transferrin receptor-like dimerisation domain"/>
    <property type="match status" value="2"/>
</dbReference>
<dbReference type="PANTHER" id="PTHR10404:SF46">
    <property type="entry name" value="VACUOLAR PROTEIN SORTING-ASSOCIATED PROTEIN 70"/>
    <property type="match status" value="1"/>
</dbReference>
<proteinExistence type="inferred from homology"/>
<keyword evidence="3" id="KW-0472">Membrane</keyword>
<feature type="compositionally biased region" description="Basic and acidic residues" evidence="2">
    <location>
        <begin position="785"/>
        <end position="797"/>
    </location>
</feature>
<comment type="similarity">
    <text evidence="1">Belongs to the peptidase M28 family. M28B subfamily.</text>
</comment>
<evidence type="ECO:0000259" key="6">
    <source>
        <dbReference type="Pfam" id="PF04389"/>
    </source>
</evidence>
<dbReference type="InterPro" id="IPR007484">
    <property type="entry name" value="Peptidase_M28"/>
</dbReference>
<feature type="domain" description="Peptidase M28" evidence="6">
    <location>
        <begin position="391"/>
        <end position="535"/>
    </location>
</feature>
<dbReference type="Pfam" id="PF04253">
    <property type="entry name" value="TFR_dimer"/>
    <property type="match status" value="1"/>
</dbReference>
<dbReference type="InterPro" id="IPR046450">
    <property type="entry name" value="PA_dom_sf"/>
</dbReference>
<dbReference type="InterPro" id="IPR039373">
    <property type="entry name" value="Peptidase_M28B"/>
</dbReference>
<dbReference type="InterPro" id="IPR007365">
    <property type="entry name" value="TFR-like_dimer_dom"/>
</dbReference>
<comment type="caution">
    <text evidence="7">The sequence shown here is derived from an EMBL/GenBank/DDBJ whole genome shotgun (WGS) entry which is preliminary data.</text>
</comment>
<keyword evidence="8" id="KW-1185">Reference proteome</keyword>
<dbReference type="Pfam" id="PF02225">
    <property type="entry name" value="PA"/>
    <property type="match status" value="1"/>
</dbReference>
<feature type="domain" description="Transferrin receptor-like dimerisation" evidence="5">
    <location>
        <begin position="841"/>
        <end position="921"/>
    </location>
</feature>
<protein>
    <submittedName>
        <fullName evidence="7">Zn-dependent exopeptidase</fullName>
    </submittedName>
</protein>
<dbReference type="SUPFAM" id="SSF53187">
    <property type="entry name" value="Zn-dependent exopeptidases"/>
    <property type="match status" value="1"/>
</dbReference>
<dbReference type="Gene3D" id="1.20.930.40">
    <property type="entry name" value="Transferrin receptor-like, dimerisation domain"/>
    <property type="match status" value="1"/>
</dbReference>
<evidence type="ECO:0000313" key="8">
    <source>
        <dbReference type="Proteomes" id="UP001142393"/>
    </source>
</evidence>
<dbReference type="EMBL" id="JANVFU010000020">
    <property type="protein sequence ID" value="KAJ3739045.1"/>
    <property type="molecule type" value="Genomic_DNA"/>
</dbReference>
<dbReference type="FunFam" id="3.40.630.10:FF:000101">
    <property type="entry name" value="N-acetylated alpha-linked acidic dipeptidase like 1"/>
    <property type="match status" value="1"/>
</dbReference>
<organism evidence="7 8">
    <name type="scientific">Lentinula detonsa</name>
    <dbReference type="NCBI Taxonomy" id="2804962"/>
    <lineage>
        <taxon>Eukaryota</taxon>
        <taxon>Fungi</taxon>
        <taxon>Dikarya</taxon>
        <taxon>Basidiomycota</taxon>
        <taxon>Agaricomycotina</taxon>
        <taxon>Agaricomycetes</taxon>
        <taxon>Agaricomycetidae</taxon>
        <taxon>Agaricales</taxon>
        <taxon>Marasmiineae</taxon>
        <taxon>Omphalotaceae</taxon>
        <taxon>Lentinula</taxon>
    </lineage>
</organism>
<dbReference type="Proteomes" id="UP001142393">
    <property type="component" value="Unassembled WGS sequence"/>
</dbReference>
<feature type="transmembrane region" description="Helical" evidence="3">
    <location>
        <begin position="38"/>
        <end position="59"/>
    </location>
</feature>
<evidence type="ECO:0000256" key="2">
    <source>
        <dbReference type="SAM" id="MobiDB-lite"/>
    </source>
</evidence>
<dbReference type="GO" id="GO:0004180">
    <property type="term" value="F:carboxypeptidase activity"/>
    <property type="evidence" value="ECO:0007669"/>
    <property type="project" value="TreeGrafter"/>
</dbReference>